<comment type="subcellular location">
    <subcellularLocation>
        <location evidence="1 11">Nucleus</location>
        <location evidence="1 11">Nucleolus</location>
    </subcellularLocation>
</comment>
<dbReference type="Gene3D" id="3.30.1370.10">
    <property type="entry name" value="K Homology domain, type 1"/>
    <property type="match status" value="2"/>
</dbReference>
<dbReference type="CDD" id="cd22394">
    <property type="entry name" value="KH-I_KRR1_rpt2"/>
    <property type="match status" value="1"/>
</dbReference>
<gene>
    <name evidence="14" type="ORF">Amon01_000440800</name>
</gene>
<dbReference type="AlphaFoldDB" id="A0A9W6Z076"/>
<dbReference type="Pfam" id="PF17903">
    <property type="entry name" value="KH_KRR1_1st"/>
    <property type="match status" value="1"/>
</dbReference>
<reference evidence="14" key="1">
    <citation type="submission" date="2023-04" db="EMBL/GenBank/DDBJ databases">
        <title>Ambrosiozyma monospora NBRC 1965.</title>
        <authorList>
            <person name="Ichikawa N."/>
            <person name="Sato H."/>
            <person name="Tonouchi N."/>
        </authorList>
    </citation>
    <scope>NUCLEOTIDE SEQUENCE</scope>
    <source>
        <strain evidence="14">NBRC 1965</strain>
    </source>
</reference>
<evidence type="ECO:0000256" key="7">
    <source>
        <dbReference type="ARBA" id="ARBA00023242"/>
    </source>
</evidence>
<feature type="domain" description="K Homology" evidence="13">
    <location>
        <begin position="122"/>
        <end position="192"/>
    </location>
</feature>
<dbReference type="InterPro" id="IPR036612">
    <property type="entry name" value="KH_dom_type_1_sf"/>
</dbReference>
<dbReference type="InterPro" id="IPR048548">
    <property type="entry name" value="KRR1-like_KH2"/>
</dbReference>
<evidence type="ECO:0000313" key="14">
    <source>
        <dbReference type="EMBL" id="GMG34406.1"/>
    </source>
</evidence>
<evidence type="ECO:0000256" key="1">
    <source>
        <dbReference type="ARBA" id="ARBA00004604"/>
    </source>
</evidence>
<evidence type="ECO:0000256" key="12">
    <source>
        <dbReference type="SAM" id="MobiDB-lite"/>
    </source>
</evidence>
<keyword evidence="15" id="KW-1185">Reference proteome</keyword>
<evidence type="ECO:0000256" key="10">
    <source>
        <dbReference type="ARBA" id="ARBA00025908"/>
    </source>
</evidence>
<dbReference type="EMBL" id="BSXU01002113">
    <property type="protein sequence ID" value="GMG34406.1"/>
    <property type="molecule type" value="Genomic_DNA"/>
</dbReference>
<dbReference type="InterPro" id="IPR048550">
    <property type="entry name" value="KRR1-like_KH1_euk"/>
</dbReference>
<dbReference type="FunFam" id="3.30.1370.10:FF:000014">
    <property type="entry name" value="KRR1 small subunit processome component"/>
    <property type="match status" value="1"/>
</dbReference>
<feature type="region of interest" description="Disordered" evidence="12">
    <location>
        <begin position="285"/>
        <end position="381"/>
    </location>
</feature>
<dbReference type="GO" id="GO:0006364">
    <property type="term" value="P:rRNA processing"/>
    <property type="evidence" value="ECO:0007669"/>
    <property type="project" value="UniProtKB-KW"/>
</dbReference>
<dbReference type="GO" id="GO:0032040">
    <property type="term" value="C:small-subunit processome"/>
    <property type="evidence" value="ECO:0007669"/>
    <property type="project" value="TreeGrafter"/>
</dbReference>
<dbReference type="InterPro" id="IPR048549">
    <property type="entry name" value="KRR1-like_KH2_euk"/>
</dbReference>
<evidence type="ECO:0000256" key="9">
    <source>
        <dbReference type="ARBA" id="ARBA00024668"/>
    </source>
</evidence>
<dbReference type="FunFam" id="3.30.1370.10:FF:000011">
    <property type="entry name" value="KRR1 small subunit processome component"/>
    <property type="match status" value="1"/>
</dbReference>
<name>A0A9W6Z076_AMBMO</name>
<dbReference type="SMART" id="SM00322">
    <property type="entry name" value="KH"/>
    <property type="match status" value="1"/>
</dbReference>
<evidence type="ECO:0000256" key="11">
    <source>
        <dbReference type="PIRNR" id="PIRNR006515"/>
    </source>
</evidence>
<sequence length="381" mass="44477">MPSDHKKDKPWDTPDIDKWKIDEFKPEDNASGSPFLEESSFMTLFPKYREEYLKQIWADVTKALSQKHIACTLDLVEGSMTVKTTRKTFDPVQILNARDMIKLLARSVPFPQAVKIMDDEVSCDVVKIGGFVTNKERFVKRRQRLIGPSGNTLKALELLTDCYMLVQGNTVAVMGPHKGLKVMRTVIEDCMKNIHPIYHIKELMVKKELAKRPELANEDWSRFLPNFKKKNVARKLPKQVKDDREKGKTKKTYTPFPPQQTPRKIDLQIESGEYFLGKKEKRLKELQEKKQHQEEVSEERQAERAKSYEAPDEDVRENPLLKKEKKDKKKKSKSSDEDDDGEKKKKKHKKRKSEDDEDADSEKSEKKKHKKHKKHSSEDDE</sequence>
<organism evidence="14 15">
    <name type="scientific">Ambrosiozyma monospora</name>
    <name type="common">Yeast</name>
    <name type="synonym">Endomycopsis monosporus</name>
    <dbReference type="NCBI Taxonomy" id="43982"/>
    <lineage>
        <taxon>Eukaryota</taxon>
        <taxon>Fungi</taxon>
        <taxon>Dikarya</taxon>
        <taxon>Ascomycota</taxon>
        <taxon>Saccharomycotina</taxon>
        <taxon>Pichiomycetes</taxon>
        <taxon>Pichiales</taxon>
        <taxon>Pichiaceae</taxon>
        <taxon>Ambrosiozyma</taxon>
    </lineage>
</organism>
<feature type="region of interest" description="Disordered" evidence="12">
    <location>
        <begin position="234"/>
        <end position="268"/>
    </location>
</feature>
<keyword evidence="7 11" id="KW-0539">Nucleus</keyword>
<evidence type="ECO:0000256" key="2">
    <source>
        <dbReference type="ARBA" id="ARBA00009344"/>
    </source>
</evidence>
<accession>A0A9W6Z076</accession>
<dbReference type="GO" id="GO:0003723">
    <property type="term" value="F:RNA binding"/>
    <property type="evidence" value="ECO:0007669"/>
    <property type="project" value="UniProtKB-KW"/>
</dbReference>
<comment type="subunit">
    <text evidence="10">Component of the ribosomal small subunit (SSU) processome composed of at least 40 protein subunits and snoRNA U3. Interacts with snoRNA U3. Interacts with MPP10, KRI1 and with ribosomal proteins RPS1A, RPS4A, RPS4B, RPS8A, RPS8B, RPS11A, RPS11B, RPS13, RPS24, RPS25, RPL4A, RPL7B, RPL8, RPL23, RPL25 and RPL28.</text>
</comment>
<keyword evidence="8 11" id="KW-0687">Ribonucleoprotein</keyword>
<comment type="function">
    <text evidence="9">Required for 40S ribosome biogenesis. Involved in nucleolar processing of pre-18S ribosomal RNA and ribosome assembly. Essential for vegetative growth.</text>
</comment>
<proteinExistence type="inferred from homology"/>
<evidence type="ECO:0000313" key="15">
    <source>
        <dbReference type="Proteomes" id="UP001165063"/>
    </source>
</evidence>
<evidence type="ECO:0000256" key="3">
    <source>
        <dbReference type="ARBA" id="ARBA00017405"/>
    </source>
</evidence>
<comment type="similarity">
    <text evidence="2 11">Belongs to the KRR1 family.</text>
</comment>
<feature type="compositionally biased region" description="Basic residues" evidence="12">
    <location>
        <begin position="366"/>
        <end position="375"/>
    </location>
</feature>
<evidence type="ECO:0000256" key="8">
    <source>
        <dbReference type="ARBA" id="ARBA00023274"/>
    </source>
</evidence>
<dbReference type="Pfam" id="PF21800">
    <property type="entry name" value="KH_KRR1_2nd"/>
    <property type="match status" value="1"/>
</dbReference>
<feature type="compositionally biased region" description="Basic and acidic residues" evidence="12">
    <location>
        <begin position="285"/>
        <end position="309"/>
    </location>
</feature>
<keyword evidence="4 11" id="KW-0690">Ribosome biogenesis</keyword>
<dbReference type="PIRSF" id="PIRSF006515">
    <property type="entry name" value="KRR1"/>
    <property type="match status" value="1"/>
</dbReference>
<protein>
    <recommendedName>
        <fullName evidence="3 11">KRR1 small subunit processome component</fullName>
    </recommendedName>
    <alternativeName>
        <fullName evidence="11">KRR-R motif-containing protein 1</fullName>
    </alternativeName>
</protein>
<evidence type="ECO:0000256" key="6">
    <source>
        <dbReference type="ARBA" id="ARBA00022884"/>
    </source>
</evidence>
<evidence type="ECO:0000259" key="13">
    <source>
        <dbReference type="SMART" id="SM00322"/>
    </source>
</evidence>
<dbReference type="Proteomes" id="UP001165063">
    <property type="component" value="Unassembled WGS sequence"/>
</dbReference>
<dbReference type="InterPro" id="IPR004087">
    <property type="entry name" value="KH_dom"/>
</dbReference>
<evidence type="ECO:0000256" key="5">
    <source>
        <dbReference type="ARBA" id="ARBA00022552"/>
    </source>
</evidence>
<dbReference type="InterPro" id="IPR041174">
    <property type="entry name" value="KRR1-like_KH1"/>
</dbReference>
<dbReference type="PANTHER" id="PTHR12581:SF0">
    <property type="entry name" value="KRR1 SMALL SUBUNIT PROCESSOME COMPONENT HOMOLOG"/>
    <property type="match status" value="1"/>
</dbReference>
<keyword evidence="5 11" id="KW-0698">rRNA processing</keyword>
<evidence type="ECO:0000256" key="4">
    <source>
        <dbReference type="ARBA" id="ARBA00022517"/>
    </source>
</evidence>
<keyword evidence="6 11" id="KW-0694">RNA-binding</keyword>
<dbReference type="CDD" id="cd22393">
    <property type="entry name" value="KH-I_KRR1_rpt1"/>
    <property type="match status" value="1"/>
</dbReference>
<dbReference type="InterPro" id="IPR024166">
    <property type="entry name" value="rRNA_assembly_KRR1"/>
</dbReference>
<dbReference type="OrthoDB" id="441223at2759"/>
<dbReference type="PANTHER" id="PTHR12581">
    <property type="entry name" value="HIV-1 REV BINDING PROTEIN 2, 3"/>
    <property type="match status" value="1"/>
</dbReference>
<comment type="caution">
    <text evidence="14">The sequence shown here is derived from an EMBL/GenBank/DDBJ whole genome shotgun (WGS) entry which is preliminary data.</text>
</comment>
<dbReference type="SUPFAM" id="SSF54791">
    <property type="entry name" value="Eukaryotic type KH-domain (KH-domain type I)"/>
    <property type="match status" value="1"/>
</dbReference>